<organism evidence="1 2">
    <name type="scientific">Nephila pilipes</name>
    <name type="common">Giant wood spider</name>
    <name type="synonym">Nephila maculata</name>
    <dbReference type="NCBI Taxonomy" id="299642"/>
    <lineage>
        <taxon>Eukaryota</taxon>
        <taxon>Metazoa</taxon>
        <taxon>Ecdysozoa</taxon>
        <taxon>Arthropoda</taxon>
        <taxon>Chelicerata</taxon>
        <taxon>Arachnida</taxon>
        <taxon>Araneae</taxon>
        <taxon>Araneomorphae</taxon>
        <taxon>Entelegynae</taxon>
        <taxon>Araneoidea</taxon>
        <taxon>Nephilidae</taxon>
        <taxon>Nephila</taxon>
    </lineage>
</organism>
<accession>A0A8X6NVE1</accession>
<comment type="caution">
    <text evidence="1">The sequence shown here is derived from an EMBL/GenBank/DDBJ whole genome shotgun (WGS) entry which is preliminary data.</text>
</comment>
<gene>
    <name evidence="1" type="ORF">NPIL_36891</name>
</gene>
<reference evidence="1" key="1">
    <citation type="submission" date="2020-08" db="EMBL/GenBank/DDBJ databases">
        <title>Multicomponent nature underlies the extraordinary mechanical properties of spider dragline silk.</title>
        <authorList>
            <person name="Kono N."/>
            <person name="Nakamura H."/>
            <person name="Mori M."/>
            <person name="Yoshida Y."/>
            <person name="Ohtoshi R."/>
            <person name="Malay A.D."/>
            <person name="Moran D.A.P."/>
            <person name="Tomita M."/>
            <person name="Numata K."/>
            <person name="Arakawa K."/>
        </authorList>
    </citation>
    <scope>NUCLEOTIDE SEQUENCE</scope>
</reference>
<keyword evidence="2" id="KW-1185">Reference proteome</keyword>
<dbReference type="AlphaFoldDB" id="A0A8X6NVE1"/>
<name>A0A8X6NVE1_NEPPI</name>
<evidence type="ECO:0000313" key="2">
    <source>
        <dbReference type="Proteomes" id="UP000887013"/>
    </source>
</evidence>
<dbReference type="EMBL" id="BMAW01108376">
    <property type="protein sequence ID" value="GFT33651.1"/>
    <property type="molecule type" value="Genomic_DNA"/>
</dbReference>
<proteinExistence type="predicted"/>
<evidence type="ECO:0000313" key="1">
    <source>
        <dbReference type="EMBL" id="GFT33651.1"/>
    </source>
</evidence>
<dbReference type="Proteomes" id="UP000887013">
    <property type="component" value="Unassembled WGS sequence"/>
</dbReference>
<protein>
    <submittedName>
        <fullName evidence="1">Uncharacterized protein</fullName>
    </submittedName>
</protein>
<sequence length="78" mass="8451">MLDASTSLHVFERGTVTAERYGNRGIQLDGGGCSRAFKDDILKPFRSAMLKIGRGCYVVRRSSGKPTSFLNPIATPCA</sequence>